<organism evidence="9 10">
    <name type="scientific">Microbulbifer flavimaris</name>
    <dbReference type="NCBI Taxonomy" id="1781068"/>
    <lineage>
        <taxon>Bacteria</taxon>
        <taxon>Pseudomonadati</taxon>
        <taxon>Pseudomonadota</taxon>
        <taxon>Gammaproteobacteria</taxon>
        <taxon>Cellvibrionales</taxon>
        <taxon>Microbulbiferaceae</taxon>
        <taxon>Microbulbifer</taxon>
    </lineage>
</organism>
<feature type="transmembrane region" description="Helical" evidence="6">
    <location>
        <begin position="499"/>
        <end position="517"/>
    </location>
</feature>
<protein>
    <submittedName>
        <fullName evidence="9">NADH-quinone oxidoreductase subunit L</fullName>
    </submittedName>
</protein>
<feature type="transmembrane region" description="Helical" evidence="6">
    <location>
        <begin position="34"/>
        <end position="59"/>
    </location>
</feature>
<dbReference type="Gene3D" id="1.20.5.2700">
    <property type="match status" value="1"/>
</dbReference>
<keyword evidence="4 6" id="KW-0472">Membrane</keyword>
<feature type="transmembrane region" description="Helical" evidence="6">
    <location>
        <begin position="176"/>
        <end position="195"/>
    </location>
</feature>
<evidence type="ECO:0000256" key="5">
    <source>
        <dbReference type="RuleBase" id="RU000320"/>
    </source>
</evidence>
<evidence type="ECO:0000259" key="7">
    <source>
        <dbReference type="Pfam" id="PF00361"/>
    </source>
</evidence>
<feature type="transmembrane region" description="Helical" evidence="6">
    <location>
        <begin position="420"/>
        <end position="439"/>
    </location>
</feature>
<comment type="caution">
    <text evidence="9">The sequence shown here is derived from an EMBL/GenBank/DDBJ whole genome shotgun (WGS) entry which is preliminary data.</text>
</comment>
<reference evidence="9" key="1">
    <citation type="submission" date="2017-08" db="EMBL/GenBank/DDBJ databases">
        <title>Microbulbifer marisrubri sp. nov., a halophilic alphaproteobacterium isolated from marine sediment of the Yellow Sea, China.</title>
        <authorList>
            <person name="Zhang G."/>
            <person name="Xiong Q."/>
        </authorList>
    </citation>
    <scope>NUCLEOTIDE SEQUENCE [LARGE SCALE GENOMIC DNA]</scope>
    <source>
        <strain evidence="9">WRN-8</strain>
    </source>
</reference>
<keyword evidence="3 6" id="KW-1133">Transmembrane helix</keyword>
<dbReference type="Proteomes" id="UP000218427">
    <property type="component" value="Unassembled WGS sequence"/>
</dbReference>
<dbReference type="PANTHER" id="PTHR42829:SF2">
    <property type="entry name" value="NADH-UBIQUINONE OXIDOREDUCTASE CHAIN 5"/>
    <property type="match status" value="1"/>
</dbReference>
<evidence type="ECO:0000256" key="1">
    <source>
        <dbReference type="ARBA" id="ARBA00004127"/>
    </source>
</evidence>
<feature type="transmembrane region" description="Helical" evidence="6">
    <location>
        <begin position="591"/>
        <end position="609"/>
    </location>
</feature>
<dbReference type="PANTHER" id="PTHR42829">
    <property type="entry name" value="NADH-UBIQUINONE OXIDOREDUCTASE CHAIN 5"/>
    <property type="match status" value="1"/>
</dbReference>
<evidence type="ECO:0000313" key="10">
    <source>
        <dbReference type="Proteomes" id="UP000218427"/>
    </source>
</evidence>
<gene>
    <name evidence="9" type="ORF">AWR36_013245</name>
</gene>
<feature type="transmembrane region" description="Helical" evidence="6">
    <location>
        <begin position="460"/>
        <end position="479"/>
    </location>
</feature>
<dbReference type="InterPro" id="IPR003945">
    <property type="entry name" value="NU5C-like"/>
</dbReference>
<feature type="transmembrane region" description="Helical" evidence="6">
    <location>
        <begin position="145"/>
        <end position="164"/>
    </location>
</feature>
<feature type="transmembrane region" description="Helical" evidence="6">
    <location>
        <begin position="380"/>
        <end position="400"/>
    </location>
</feature>
<feature type="transmembrane region" description="Helical" evidence="6">
    <location>
        <begin position="253"/>
        <end position="271"/>
    </location>
</feature>
<dbReference type="InterPro" id="IPR001750">
    <property type="entry name" value="ND/Mrp_TM"/>
</dbReference>
<comment type="subcellular location">
    <subcellularLocation>
        <location evidence="1">Endomembrane system</location>
        <topology evidence="1">Multi-pass membrane protein</topology>
    </subcellularLocation>
    <subcellularLocation>
        <location evidence="5">Membrane</location>
        <topology evidence="5">Multi-pass membrane protein</topology>
    </subcellularLocation>
</comment>
<dbReference type="PRINTS" id="PR01434">
    <property type="entry name" value="NADHDHGNASE5"/>
</dbReference>
<feature type="domain" description="NADH:quinone oxidoreductase/Mrp antiporter transmembrane" evidence="7">
    <location>
        <begin position="139"/>
        <end position="430"/>
    </location>
</feature>
<feature type="transmembrane region" description="Helical" evidence="6">
    <location>
        <begin position="283"/>
        <end position="304"/>
    </location>
</feature>
<evidence type="ECO:0000259" key="8">
    <source>
        <dbReference type="Pfam" id="PF00662"/>
    </source>
</evidence>
<dbReference type="Pfam" id="PF00662">
    <property type="entry name" value="Proton_antipo_N"/>
    <property type="match status" value="1"/>
</dbReference>
<evidence type="ECO:0000256" key="3">
    <source>
        <dbReference type="ARBA" id="ARBA00022989"/>
    </source>
</evidence>
<evidence type="ECO:0000256" key="4">
    <source>
        <dbReference type="ARBA" id="ARBA00023136"/>
    </source>
</evidence>
<sequence>MHGLLALIPLLPLAGFLALILSALFSRREAAEGLVAWIAVGAVGLAALTSATLFFGHFLGSPGTEQSLDLGAWINAGALQLDFGLSADWLTVVMLLVISGVGFLIHLYSVGYMRGDGDFRRYFAYLNLFVAAMLVLVLADNLVLLYLGWEGVGLCSYLLIGFWYRNRENGRAAIKAFLVTRIGDTALAIGLFLLFREYGTLQIGELLDAVTAAPREPVVTLAALLLLGGAVGKSAQLPLQTWLPDAMAGPTPVSALIHAATMVTAGVYLIARLHPLFALSDLAMTVVATIGALTLLLAGCSALAQTDIKRVLAYSTISQLGYMFLALGVGAWSAAVFHLMTHAFFKALLFLAAGSVILSLHHEQALAKMGGLYRRMPFTFAVFAVGSACLAALPLTSGFYSKEAILAGAWEARHGFSLFWLAGILGAFITGAYTARLLLKVFFGAEGSASSHCADANTQVMRLPLLLLALLALAGGLLAPPLQEVFASGGLPHPPLWTIIIAVVAPVLGALLAWLHFRRPSHQLSESVLAHFWRQGWGFDSIYQWLLVRPFRWLAHLNRNDIVDGLYNLVAGLSRQLHGLLSISQNGQLRWYLATIAGGLVLFLVLVVIL</sequence>
<keyword evidence="2 5" id="KW-0812">Transmembrane</keyword>
<dbReference type="Pfam" id="PF00361">
    <property type="entry name" value="Proton_antipo_M"/>
    <property type="match status" value="1"/>
</dbReference>
<feature type="transmembrane region" description="Helical" evidence="6">
    <location>
        <begin position="343"/>
        <end position="360"/>
    </location>
</feature>
<dbReference type="NCBIfam" id="TIGR01974">
    <property type="entry name" value="NDH_I_L"/>
    <property type="match status" value="1"/>
</dbReference>
<dbReference type="InterPro" id="IPR018393">
    <property type="entry name" value="NADHpl_OxRdtase_5_subgr"/>
</dbReference>
<feature type="transmembrane region" description="Helical" evidence="6">
    <location>
        <begin position="311"/>
        <end position="337"/>
    </location>
</feature>
<name>A0ABX4HXN3_9GAMM</name>
<proteinExistence type="predicted"/>
<feature type="transmembrane region" description="Helical" evidence="6">
    <location>
        <begin position="6"/>
        <end position="25"/>
    </location>
</feature>
<dbReference type="RefSeq" id="WP_067085779.1">
    <property type="nucleotide sequence ID" value="NZ_LRFG02000005.1"/>
</dbReference>
<accession>A0ABX4HXN3</accession>
<feature type="transmembrane region" description="Helical" evidence="6">
    <location>
        <begin position="89"/>
        <end position="110"/>
    </location>
</feature>
<evidence type="ECO:0000256" key="6">
    <source>
        <dbReference type="SAM" id="Phobius"/>
    </source>
</evidence>
<keyword evidence="10" id="KW-1185">Reference proteome</keyword>
<dbReference type="InterPro" id="IPR001516">
    <property type="entry name" value="Proton_antipo_N"/>
</dbReference>
<feature type="transmembrane region" description="Helical" evidence="6">
    <location>
        <begin position="215"/>
        <end position="232"/>
    </location>
</feature>
<dbReference type="NCBIfam" id="NF005141">
    <property type="entry name" value="PRK06590.1"/>
    <property type="match status" value="1"/>
</dbReference>
<dbReference type="EMBL" id="LRFG02000005">
    <property type="protein sequence ID" value="PCO04420.1"/>
    <property type="molecule type" value="Genomic_DNA"/>
</dbReference>
<evidence type="ECO:0000256" key="2">
    <source>
        <dbReference type="ARBA" id="ARBA00022692"/>
    </source>
</evidence>
<feature type="transmembrane region" description="Helical" evidence="6">
    <location>
        <begin position="122"/>
        <end position="139"/>
    </location>
</feature>
<dbReference type="PRINTS" id="PR01435">
    <property type="entry name" value="NPOXDRDTASE5"/>
</dbReference>
<evidence type="ECO:0000313" key="9">
    <source>
        <dbReference type="EMBL" id="PCO04420.1"/>
    </source>
</evidence>
<feature type="domain" description="NADH-Ubiquinone oxidoreductase (complex I) chain 5 N-terminal" evidence="8">
    <location>
        <begin position="73"/>
        <end position="123"/>
    </location>
</feature>